<dbReference type="EMBL" id="VEPZ02001734">
    <property type="protein sequence ID" value="KAE8659981.1"/>
    <property type="molecule type" value="Genomic_DNA"/>
</dbReference>
<comment type="caution">
    <text evidence="4">The sequence shown here is derived from an EMBL/GenBank/DDBJ whole genome shotgun (WGS) entry which is preliminary data.</text>
</comment>
<dbReference type="InterPro" id="IPR011009">
    <property type="entry name" value="Kinase-like_dom_sf"/>
</dbReference>
<evidence type="ECO:0008006" key="6">
    <source>
        <dbReference type="Google" id="ProtNLM"/>
    </source>
</evidence>
<protein>
    <recommendedName>
        <fullName evidence="6">Protein kinase domain-containing protein</fullName>
    </recommendedName>
</protein>
<dbReference type="Gene3D" id="3.30.200.20">
    <property type="entry name" value="Phosphorylase Kinase, domain 1"/>
    <property type="match status" value="1"/>
</dbReference>
<dbReference type="InterPro" id="IPR051716">
    <property type="entry name" value="Plant_RL_S/T_kinase"/>
</dbReference>
<gene>
    <name evidence="4" type="ORF">F3Y22_tig00116959pilonHSYRG00174</name>
</gene>
<dbReference type="Pfam" id="PF00560">
    <property type="entry name" value="LRR_1"/>
    <property type="match status" value="1"/>
</dbReference>
<dbReference type="SUPFAM" id="SSF52058">
    <property type="entry name" value="L domain-like"/>
    <property type="match status" value="1"/>
</dbReference>
<organism evidence="4 5">
    <name type="scientific">Hibiscus syriacus</name>
    <name type="common">Rose of Sharon</name>
    <dbReference type="NCBI Taxonomy" id="106335"/>
    <lineage>
        <taxon>Eukaryota</taxon>
        <taxon>Viridiplantae</taxon>
        <taxon>Streptophyta</taxon>
        <taxon>Embryophyta</taxon>
        <taxon>Tracheophyta</taxon>
        <taxon>Spermatophyta</taxon>
        <taxon>Magnoliopsida</taxon>
        <taxon>eudicotyledons</taxon>
        <taxon>Gunneridae</taxon>
        <taxon>Pentapetalae</taxon>
        <taxon>rosids</taxon>
        <taxon>malvids</taxon>
        <taxon>Malvales</taxon>
        <taxon>Malvaceae</taxon>
        <taxon>Malvoideae</taxon>
        <taxon>Hibiscus</taxon>
    </lineage>
</organism>
<dbReference type="Proteomes" id="UP000436088">
    <property type="component" value="Unassembled WGS sequence"/>
</dbReference>
<sequence length="344" mass="37618">MRGYTSSSSSSLKPRRGLQLSLRVLDLSFNKISGDNVVHWILQGGCGESELLALKGNKIEGEVNISNCKNFKFLDLSANNFSADFPSFGDCSALEHIDISRNKFSSDIAARFLHYLYLAENNFQGEIPLHLTQACSNLVELDLSYNNFSGLIPSSFGSCSSLESFDVKLLSISLRGKGICISRMMEAQSAMDLEICSNLPEFDRNNWIEFQQGTPTAVFPILALETNWKLTSAREALSINLATFEKPLRRLTFSDLLEATNGFHNDNLVGSGGFGDVYKTQLKDGSVISVKGGFSRSGHNLARLLMAAAQECSTASHARREMGGEVHALVEAEEFGGGYRALGL</sequence>
<keyword evidence="3" id="KW-0675">Receptor</keyword>
<dbReference type="InterPro" id="IPR001611">
    <property type="entry name" value="Leu-rich_rpt"/>
</dbReference>
<dbReference type="Gene3D" id="3.80.10.10">
    <property type="entry name" value="Ribonuclease Inhibitor"/>
    <property type="match status" value="2"/>
</dbReference>
<reference evidence="4" key="1">
    <citation type="submission" date="2019-09" db="EMBL/GenBank/DDBJ databases">
        <title>Draft genome information of white flower Hibiscus syriacus.</title>
        <authorList>
            <person name="Kim Y.-M."/>
        </authorList>
    </citation>
    <scope>NUCLEOTIDE SEQUENCE [LARGE SCALE GENOMIC DNA]</scope>
    <source>
        <strain evidence="4">YM2019G1</strain>
    </source>
</reference>
<evidence type="ECO:0000256" key="1">
    <source>
        <dbReference type="ARBA" id="ARBA00004479"/>
    </source>
</evidence>
<evidence type="ECO:0000256" key="3">
    <source>
        <dbReference type="ARBA" id="ARBA00023170"/>
    </source>
</evidence>
<dbReference type="AlphaFoldDB" id="A0A6A2WLP1"/>
<dbReference type="InterPro" id="IPR032675">
    <property type="entry name" value="LRR_dom_sf"/>
</dbReference>
<accession>A0A6A2WLP1</accession>
<dbReference type="Pfam" id="PF13516">
    <property type="entry name" value="LRR_6"/>
    <property type="match status" value="1"/>
</dbReference>
<proteinExistence type="predicted"/>
<evidence type="ECO:0000256" key="2">
    <source>
        <dbReference type="ARBA" id="ARBA00022729"/>
    </source>
</evidence>
<keyword evidence="5" id="KW-1185">Reference proteome</keyword>
<evidence type="ECO:0000313" key="5">
    <source>
        <dbReference type="Proteomes" id="UP000436088"/>
    </source>
</evidence>
<dbReference type="SUPFAM" id="SSF56112">
    <property type="entry name" value="Protein kinase-like (PK-like)"/>
    <property type="match status" value="1"/>
</dbReference>
<comment type="subcellular location">
    <subcellularLocation>
        <location evidence="1">Membrane</location>
        <topology evidence="1">Single-pass type I membrane protein</topology>
    </subcellularLocation>
</comment>
<evidence type="ECO:0000313" key="4">
    <source>
        <dbReference type="EMBL" id="KAE8659981.1"/>
    </source>
</evidence>
<name>A0A6A2WLP1_HIBSY</name>
<dbReference type="PANTHER" id="PTHR48053">
    <property type="entry name" value="LEUCINE RICH REPEAT FAMILY PROTEIN, EXPRESSED"/>
    <property type="match status" value="1"/>
</dbReference>
<keyword evidence="2" id="KW-0732">Signal</keyword>
<dbReference type="PANTHER" id="PTHR48053:SF109">
    <property type="entry name" value="PROTEIN KINASE DOMAIN-CONTAINING PROTEIN"/>
    <property type="match status" value="1"/>
</dbReference>
<dbReference type="GO" id="GO:0016020">
    <property type="term" value="C:membrane"/>
    <property type="evidence" value="ECO:0007669"/>
    <property type="project" value="UniProtKB-SubCell"/>
</dbReference>